<dbReference type="EMBL" id="UINC01122220">
    <property type="protein sequence ID" value="SVC97895.1"/>
    <property type="molecule type" value="Genomic_DNA"/>
</dbReference>
<proteinExistence type="predicted"/>
<protein>
    <recommendedName>
        <fullName evidence="2">AMP-dependent synthetase/ligase domain-containing protein</fullName>
    </recommendedName>
</protein>
<reference evidence="1" key="1">
    <citation type="submission" date="2018-05" db="EMBL/GenBank/DDBJ databases">
        <authorList>
            <person name="Lanie J.A."/>
            <person name="Ng W.-L."/>
            <person name="Kazmierczak K.M."/>
            <person name="Andrzejewski T.M."/>
            <person name="Davidsen T.M."/>
            <person name="Wayne K.J."/>
            <person name="Tettelin H."/>
            <person name="Glass J.I."/>
            <person name="Rusch D."/>
            <person name="Podicherti R."/>
            <person name="Tsui H.-C.T."/>
            <person name="Winkler M.E."/>
        </authorList>
    </citation>
    <scope>NUCLEOTIDE SEQUENCE</scope>
</reference>
<sequence>MRDNVKLDNIFHKDKNNDFLIRDDGSVTSYFEFWIEAKEIAIKLLSIGLKEDDFLILKIENSEDYLKLYIACMQIGIIACP</sequence>
<feature type="non-terminal residue" evidence="1">
    <location>
        <position position="81"/>
    </location>
</feature>
<name>A0A382RL46_9ZZZZ</name>
<dbReference type="Gene3D" id="3.40.50.980">
    <property type="match status" value="1"/>
</dbReference>
<gene>
    <name evidence="1" type="ORF">METZ01_LOCUS350749</name>
</gene>
<accession>A0A382RL46</accession>
<dbReference type="SUPFAM" id="SSF56801">
    <property type="entry name" value="Acetyl-CoA synthetase-like"/>
    <property type="match status" value="1"/>
</dbReference>
<organism evidence="1">
    <name type="scientific">marine metagenome</name>
    <dbReference type="NCBI Taxonomy" id="408172"/>
    <lineage>
        <taxon>unclassified sequences</taxon>
        <taxon>metagenomes</taxon>
        <taxon>ecological metagenomes</taxon>
    </lineage>
</organism>
<evidence type="ECO:0000313" key="1">
    <source>
        <dbReference type="EMBL" id="SVC97895.1"/>
    </source>
</evidence>
<dbReference type="AlphaFoldDB" id="A0A382RL46"/>
<evidence type="ECO:0008006" key="2">
    <source>
        <dbReference type="Google" id="ProtNLM"/>
    </source>
</evidence>